<dbReference type="EMBL" id="CM029040">
    <property type="protein sequence ID" value="KAG2631386.1"/>
    <property type="molecule type" value="Genomic_DNA"/>
</dbReference>
<dbReference type="AlphaFoldDB" id="A0A8T0VCW9"/>
<dbReference type="Proteomes" id="UP000823388">
    <property type="component" value="Chromosome 2N"/>
</dbReference>
<sequence length="134" mass="15570">MEQLSADETNVVRTTERLCRSLIQHDMDLFGSTYASMSFRAILNQVVERIGLNYHGGEPLFTRDWKHQANLTFYRPEQPNDPLFDIYSAVCDFDWQAEESALIRALAYFNEVLGWKIGDINYVPYLELRATRIG</sequence>
<accession>A0A8T0VCW9</accession>
<evidence type="ECO:0000313" key="2">
    <source>
        <dbReference type="Proteomes" id="UP000823388"/>
    </source>
</evidence>
<gene>
    <name evidence="1" type="ORF">PVAP13_2NG025100</name>
</gene>
<keyword evidence="2" id="KW-1185">Reference proteome</keyword>
<proteinExistence type="predicted"/>
<protein>
    <submittedName>
        <fullName evidence="1">Uncharacterized protein</fullName>
    </submittedName>
</protein>
<comment type="caution">
    <text evidence="1">The sequence shown here is derived from an EMBL/GenBank/DDBJ whole genome shotgun (WGS) entry which is preliminary data.</text>
</comment>
<evidence type="ECO:0000313" key="1">
    <source>
        <dbReference type="EMBL" id="KAG2631386.1"/>
    </source>
</evidence>
<organism evidence="1 2">
    <name type="scientific">Panicum virgatum</name>
    <name type="common">Blackwell switchgrass</name>
    <dbReference type="NCBI Taxonomy" id="38727"/>
    <lineage>
        <taxon>Eukaryota</taxon>
        <taxon>Viridiplantae</taxon>
        <taxon>Streptophyta</taxon>
        <taxon>Embryophyta</taxon>
        <taxon>Tracheophyta</taxon>
        <taxon>Spermatophyta</taxon>
        <taxon>Magnoliopsida</taxon>
        <taxon>Liliopsida</taxon>
        <taxon>Poales</taxon>
        <taxon>Poaceae</taxon>
        <taxon>PACMAD clade</taxon>
        <taxon>Panicoideae</taxon>
        <taxon>Panicodae</taxon>
        <taxon>Paniceae</taxon>
        <taxon>Panicinae</taxon>
        <taxon>Panicum</taxon>
        <taxon>Panicum sect. Hiantes</taxon>
    </lineage>
</organism>
<name>A0A8T0VCW9_PANVG</name>
<reference evidence="1" key="1">
    <citation type="submission" date="2020-05" db="EMBL/GenBank/DDBJ databases">
        <title>WGS assembly of Panicum virgatum.</title>
        <authorList>
            <person name="Lovell J.T."/>
            <person name="Jenkins J."/>
            <person name="Shu S."/>
            <person name="Juenger T.E."/>
            <person name="Schmutz J."/>
        </authorList>
    </citation>
    <scope>NUCLEOTIDE SEQUENCE</scope>
    <source>
        <strain evidence="1">AP13</strain>
    </source>
</reference>